<reference evidence="2 3" key="1">
    <citation type="submission" date="2014-04" db="EMBL/GenBank/DDBJ databases">
        <title>Pseudoalteromonas galatheae sp. nov., isolated from a deep-sea polychaete near Canal Concepcion, Chile.</title>
        <authorList>
            <person name="Machado H.R."/>
            <person name="Gram L."/>
            <person name="Vynne N.G."/>
        </authorList>
    </citation>
    <scope>NUCLEOTIDE SEQUENCE [LARGE SCALE GENOMIC DNA]</scope>
    <source>
        <strain evidence="2 3">KMM216</strain>
    </source>
</reference>
<sequence length="228" mass="26075">MKIFKICITCGIWLLSACSSYADDGHWQWKLEIEKTIGHADNSVQNMEIGSYWNKNYREAVFSVSNLISNGWSSEGFDADLYNSILLEVWRNTKHVRVLDDHLIRLAAMKWRINLKNKCFDSGVDLNIARKYFMEMISSNENILKNSAITGLGMIGEKNDVDTLIAILIDNQDSFIGKTALNSLLLIGDKYMLESLRASLNQLSNKSIKNKIQQEISYNRVYENECSN</sequence>
<dbReference type="InterPro" id="IPR011989">
    <property type="entry name" value="ARM-like"/>
</dbReference>
<feature type="signal peptide" evidence="1">
    <location>
        <begin position="1"/>
        <end position="22"/>
    </location>
</feature>
<dbReference type="SUPFAM" id="SSF48371">
    <property type="entry name" value="ARM repeat"/>
    <property type="match status" value="1"/>
</dbReference>
<gene>
    <name evidence="2" type="ORF">DC53_12695</name>
</gene>
<accession>A0ABD3Y7Q8</accession>
<evidence type="ECO:0008006" key="4">
    <source>
        <dbReference type="Google" id="ProtNLM"/>
    </source>
</evidence>
<evidence type="ECO:0000256" key="1">
    <source>
        <dbReference type="SAM" id="SignalP"/>
    </source>
</evidence>
<dbReference type="Gene3D" id="1.25.10.10">
    <property type="entry name" value="Leucine-rich Repeat Variant"/>
    <property type="match status" value="1"/>
</dbReference>
<comment type="caution">
    <text evidence="2">The sequence shown here is derived from an EMBL/GenBank/DDBJ whole genome shotgun (WGS) entry which is preliminary data.</text>
</comment>
<dbReference type="RefSeq" id="WP_033030314.1">
    <property type="nucleotide sequence ID" value="NZ_JJNZ01000039.1"/>
</dbReference>
<name>A0ABD3Y7Q8_9GAMM</name>
<dbReference type="EMBL" id="JJNZ01000039">
    <property type="protein sequence ID" value="KDC50407.1"/>
    <property type="molecule type" value="Genomic_DNA"/>
</dbReference>
<protein>
    <recommendedName>
        <fullName evidence="4">HEAT repeat domain-containing protein</fullName>
    </recommendedName>
</protein>
<dbReference type="InterPro" id="IPR016024">
    <property type="entry name" value="ARM-type_fold"/>
</dbReference>
<evidence type="ECO:0000313" key="2">
    <source>
        <dbReference type="EMBL" id="KDC50407.1"/>
    </source>
</evidence>
<feature type="chain" id="PRO_5044879320" description="HEAT repeat domain-containing protein" evidence="1">
    <location>
        <begin position="23"/>
        <end position="228"/>
    </location>
</feature>
<dbReference type="Proteomes" id="UP000027154">
    <property type="component" value="Unassembled WGS sequence"/>
</dbReference>
<dbReference type="PROSITE" id="PS51257">
    <property type="entry name" value="PROKAR_LIPOPROTEIN"/>
    <property type="match status" value="1"/>
</dbReference>
<organism evidence="2 3">
    <name type="scientific">Pseudoalteromonas fuliginea</name>
    <dbReference type="NCBI Taxonomy" id="1872678"/>
    <lineage>
        <taxon>Bacteria</taxon>
        <taxon>Pseudomonadati</taxon>
        <taxon>Pseudomonadota</taxon>
        <taxon>Gammaproteobacteria</taxon>
        <taxon>Alteromonadales</taxon>
        <taxon>Pseudoalteromonadaceae</taxon>
        <taxon>Pseudoalteromonas</taxon>
    </lineage>
</organism>
<keyword evidence="1" id="KW-0732">Signal</keyword>
<proteinExistence type="predicted"/>
<dbReference type="AlphaFoldDB" id="A0ABD3Y7Q8"/>
<evidence type="ECO:0000313" key="3">
    <source>
        <dbReference type="Proteomes" id="UP000027154"/>
    </source>
</evidence>